<evidence type="ECO:0000256" key="5">
    <source>
        <dbReference type="ARBA" id="ARBA00023136"/>
    </source>
</evidence>
<evidence type="ECO:0000256" key="1">
    <source>
        <dbReference type="ARBA" id="ARBA00004236"/>
    </source>
</evidence>
<comment type="caution">
    <text evidence="7">The sequence shown here is derived from an EMBL/GenBank/DDBJ whole genome shotgun (WGS) entry which is preliminary data.</text>
</comment>
<name>A0A2H0LRU8_9BACT</name>
<comment type="subcellular location">
    <subcellularLocation>
        <location evidence="1">Cell membrane</location>
    </subcellularLocation>
</comment>
<organism evidence="7 8">
    <name type="scientific">Candidatus Abzuiibacterium crystallinum</name>
    <dbReference type="NCBI Taxonomy" id="1974748"/>
    <lineage>
        <taxon>Bacteria</taxon>
        <taxon>Pseudomonadati</taxon>
        <taxon>Candidatus Omnitrophota</taxon>
        <taxon>Candidatus Abzuiibacterium</taxon>
    </lineage>
</organism>
<dbReference type="InterPro" id="IPR029044">
    <property type="entry name" value="Nucleotide-diphossugar_trans"/>
</dbReference>
<gene>
    <name evidence="7" type="ORF">COV74_01970</name>
</gene>
<accession>A0A2H0LRU8</accession>
<dbReference type="InterPro" id="IPR001173">
    <property type="entry name" value="Glyco_trans_2-like"/>
</dbReference>
<evidence type="ECO:0000256" key="2">
    <source>
        <dbReference type="ARBA" id="ARBA00022475"/>
    </source>
</evidence>
<evidence type="ECO:0000313" key="8">
    <source>
        <dbReference type="Proteomes" id="UP000230859"/>
    </source>
</evidence>
<sequence length="43" mass="4784">MKISVIIPAYNEESTIHKTLEDLMVRHQAEEVIVVDGGSTDNT</sequence>
<dbReference type="PANTHER" id="PTHR43646:SF2">
    <property type="entry name" value="GLYCOSYLTRANSFERASE 2-LIKE DOMAIN-CONTAINING PROTEIN"/>
    <property type="match status" value="1"/>
</dbReference>
<dbReference type="Pfam" id="PF00535">
    <property type="entry name" value="Glycos_transf_2"/>
    <property type="match status" value="1"/>
</dbReference>
<keyword evidence="2" id="KW-1003">Cell membrane</keyword>
<reference evidence="7 8" key="1">
    <citation type="submission" date="2017-09" db="EMBL/GenBank/DDBJ databases">
        <title>Depth-based differentiation of microbial function through sediment-hosted aquifers and enrichment of novel symbionts in the deep terrestrial subsurface.</title>
        <authorList>
            <person name="Probst A.J."/>
            <person name="Ladd B."/>
            <person name="Jarett J.K."/>
            <person name="Geller-Mcgrath D.E."/>
            <person name="Sieber C.M."/>
            <person name="Emerson J.B."/>
            <person name="Anantharaman K."/>
            <person name="Thomas B.C."/>
            <person name="Malmstrom R."/>
            <person name="Stieglmeier M."/>
            <person name="Klingl A."/>
            <person name="Woyke T."/>
            <person name="Ryan C.M."/>
            <person name="Banfield J.F."/>
        </authorList>
    </citation>
    <scope>NUCLEOTIDE SEQUENCE [LARGE SCALE GENOMIC DNA]</scope>
    <source>
        <strain evidence="7">CG11_big_fil_rev_8_21_14_0_20_45_26</strain>
    </source>
</reference>
<feature type="non-terminal residue" evidence="7">
    <location>
        <position position="43"/>
    </location>
</feature>
<dbReference type="AlphaFoldDB" id="A0A2H0LRU8"/>
<evidence type="ECO:0000256" key="3">
    <source>
        <dbReference type="ARBA" id="ARBA00022676"/>
    </source>
</evidence>
<dbReference type="GO" id="GO:0005886">
    <property type="term" value="C:plasma membrane"/>
    <property type="evidence" value="ECO:0007669"/>
    <property type="project" value="UniProtKB-SubCell"/>
</dbReference>
<proteinExistence type="predicted"/>
<evidence type="ECO:0000256" key="4">
    <source>
        <dbReference type="ARBA" id="ARBA00022679"/>
    </source>
</evidence>
<evidence type="ECO:0000313" key="7">
    <source>
        <dbReference type="EMBL" id="PIQ87142.1"/>
    </source>
</evidence>
<evidence type="ECO:0000259" key="6">
    <source>
        <dbReference type="Pfam" id="PF00535"/>
    </source>
</evidence>
<dbReference type="SUPFAM" id="SSF53448">
    <property type="entry name" value="Nucleotide-diphospho-sugar transferases"/>
    <property type="match status" value="1"/>
</dbReference>
<dbReference type="GO" id="GO:0016757">
    <property type="term" value="F:glycosyltransferase activity"/>
    <property type="evidence" value="ECO:0007669"/>
    <property type="project" value="UniProtKB-KW"/>
</dbReference>
<keyword evidence="4 7" id="KW-0808">Transferase</keyword>
<keyword evidence="3" id="KW-0328">Glycosyltransferase</keyword>
<dbReference type="PANTHER" id="PTHR43646">
    <property type="entry name" value="GLYCOSYLTRANSFERASE"/>
    <property type="match status" value="1"/>
</dbReference>
<protein>
    <submittedName>
        <fullName evidence="7">Glycosyl transferase</fullName>
    </submittedName>
</protein>
<dbReference type="Gene3D" id="3.90.550.10">
    <property type="entry name" value="Spore Coat Polysaccharide Biosynthesis Protein SpsA, Chain A"/>
    <property type="match status" value="1"/>
</dbReference>
<dbReference type="EMBL" id="PCVY01000018">
    <property type="protein sequence ID" value="PIQ87142.1"/>
    <property type="molecule type" value="Genomic_DNA"/>
</dbReference>
<keyword evidence="5" id="KW-0472">Membrane</keyword>
<dbReference type="Proteomes" id="UP000230859">
    <property type="component" value="Unassembled WGS sequence"/>
</dbReference>
<feature type="domain" description="Glycosyltransferase 2-like" evidence="6">
    <location>
        <begin position="4"/>
        <end position="43"/>
    </location>
</feature>